<name>A0A7W8JV83_9DEIO</name>
<organism evidence="3 4">
    <name type="scientific">Deinococcus humi</name>
    <dbReference type="NCBI Taxonomy" id="662880"/>
    <lineage>
        <taxon>Bacteria</taxon>
        <taxon>Thermotogati</taxon>
        <taxon>Deinococcota</taxon>
        <taxon>Deinococci</taxon>
        <taxon>Deinococcales</taxon>
        <taxon>Deinococcaceae</taxon>
        <taxon>Deinococcus</taxon>
    </lineage>
</organism>
<dbReference type="PANTHER" id="PTHR46663">
    <property type="entry name" value="DIGUANYLATE CYCLASE DGCT-RELATED"/>
    <property type="match status" value="1"/>
</dbReference>
<dbReference type="SUPFAM" id="SSF55073">
    <property type="entry name" value="Nucleotide cyclase"/>
    <property type="match status" value="1"/>
</dbReference>
<dbReference type="InterPro" id="IPR000160">
    <property type="entry name" value="GGDEF_dom"/>
</dbReference>
<dbReference type="InterPro" id="IPR029787">
    <property type="entry name" value="Nucleotide_cyclase"/>
</dbReference>
<proteinExistence type="predicted"/>
<dbReference type="InterPro" id="IPR043128">
    <property type="entry name" value="Rev_trsase/Diguanyl_cyclase"/>
</dbReference>
<keyword evidence="4" id="KW-1185">Reference proteome</keyword>
<accession>A0A7W8JV83</accession>
<dbReference type="Proteomes" id="UP000552709">
    <property type="component" value="Unassembled WGS sequence"/>
</dbReference>
<dbReference type="PROSITE" id="PS50887">
    <property type="entry name" value="GGDEF"/>
    <property type="match status" value="1"/>
</dbReference>
<dbReference type="PANTHER" id="PTHR46663:SF4">
    <property type="entry name" value="DIGUANYLATE CYCLASE DGCT-RELATED"/>
    <property type="match status" value="1"/>
</dbReference>
<evidence type="ECO:0000259" key="1">
    <source>
        <dbReference type="PROSITE" id="PS50113"/>
    </source>
</evidence>
<dbReference type="CDD" id="cd01949">
    <property type="entry name" value="GGDEF"/>
    <property type="match status" value="1"/>
</dbReference>
<dbReference type="Gene3D" id="3.30.70.270">
    <property type="match status" value="1"/>
</dbReference>
<feature type="domain" description="PAC" evidence="1">
    <location>
        <begin position="1"/>
        <end position="17"/>
    </location>
</feature>
<dbReference type="InterPro" id="IPR000700">
    <property type="entry name" value="PAS-assoc_C"/>
</dbReference>
<dbReference type="EMBL" id="JACHFL010000007">
    <property type="protein sequence ID" value="MBB5363837.1"/>
    <property type="molecule type" value="Genomic_DNA"/>
</dbReference>
<comment type="caution">
    <text evidence="3">The sequence shown here is derived from an EMBL/GenBank/DDBJ whole genome shotgun (WGS) entry which is preliminary data.</text>
</comment>
<dbReference type="Pfam" id="PF00990">
    <property type="entry name" value="GGDEF"/>
    <property type="match status" value="1"/>
</dbReference>
<dbReference type="InterPro" id="IPR052163">
    <property type="entry name" value="DGC-Regulatory_Protein"/>
</dbReference>
<reference evidence="3 4" key="1">
    <citation type="submission" date="2020-08" db="EMBL/GenBank/DDBJ databases">
        <title>Genomic Encyclopedia of Type Strains, Phase IV (KMG-IV): sequencing the most valuable type-strain genomes for metagenomic binning, comparative biology and taxonomic classification.</title>
        <authorList>
            <person name="Goeker M."/>
        </authorList>
    </citation>
    <scope>NUCLEOTIDE SEQUENCE [LARGE SCALE GENOMIC DNA]</scope>
    <source>
        <strain evidence="3 4">DSM 27939</strain>
    </source>
</reference>
<dbReference type="AlphaFoldDB" id="A0A7W8JV83"/>
<evidence type="ECO:0000313" key="3">
    <source>
        <dbReference type="EMBL" id="MBB5363837.1"/>
    </source>
</evidence>
<gene>
    <name evidence="3" type="ORF">HNQ08_002944</name>
</gene>
<feature type="domain" description="GGDEF" evidence="2">
    <location>
        <begin position="49"/>
        <end position="74"/>
    </location>
</feature>
<evidence type="ECO:0000313" key="4">
    <source>
        <dbReference type="Proteomes" id="UP000552709"/>
    </source>
</evidence>
<sequence length="74" mass="8586">MLFDITDRREAERQLEMLAQTDGLTGTTNRRQFLELAESQATQARQENRRFALLMLDIDHFKSINDTYGHLAGD</sequence>
<dbReference type="PROSITE" id="PS50113">
    <property type="entry name" value="PAC"/>
    <property type="match status" value="1"/>
</dbReference>
<protein>
    <submittedName>
        <fullName evidence="3">Diguanylate cyclase (GGDEF)-like protein</fullName>
    </submittedName>
</protein>
<dbReference type="NCBIfam" id="TIGR00254">
    <property type="entry name" value="GGDEF"/>
    <property type="match status" value="1"/>
</dbReference>
<evidence type="ECO:0000259" key="2">
    <source>
        <dbReference type="PROSITE" id="PS50887"/>
    </source>
</evidence>